<dbReference type="Proteomes" id="UP001055879">
    <property type="component" value="Linkage Group LG10"/>
</dbReference>
<proteinExistence type="predicted"/>
<accession>A0ACB8ZJI4</accession>
<protein>
    <submittedName>
        <fullName evidence="1">Uncharacterized protein</fullName>
    </submittedName>
</protein>
<name>A0ACB8ZJI4_ARCLA</name>
<organism evidence="1 2">
    <name type="scientific">Arctium lappa</name>
    <name type="common">Greater burdock</name>
    <name type="synonym">Lappa major</name>
    <dbReference type="NCBI Taxonomy" id="4217"/>
    <lineage>
        <taxon>Eukaryota</taxon>
        <taxon>Viridiplantae</taxon>
        <taxon>Streptophyta</taxon>
        <taxon>Embryophyta</taxon>
        <taxon>Tracheophyta</taxon>
        <taxon>Spermatophyta</taxon>
        <taxon>Magnoliopsida</taxon>
        <taxon>eudicotyledons</taxon>
        <taxon>Gunneridae</taxon>
        <taxon>Pentapetalae</taxon>
        <taxon>asterids</taxon>
        <taxon>campanulids</taxon>
        <taxon>Asterales</taxon>
        <taxon>Asteraceae</taxon>
        <taxon>Carduoideae</taxon>
        <taxon>Cardueae</taxon>
        <taxon>Arctiinae</taxon>
        <taxon>Arctium</taxon>
    </lineage>
</organism>
<gene>
    <name evidence="1" type="ORF">L6452_30413</name>
</gene>
<comment type="caution">
    <text evidence="1">The sequence shown here is derived from an EMBL/GenBank/DDBJ whole genome shotgun (WGS) entry which is preliminary data.</text>
</comment>
<sequence length="178" mass="19467">MSSYKHHCSGSRFVTLQIRRPSGTPQEILNMGYTLGNTKKTGSPIVLPNPTPPSVATKSSSTRFFGSLKPHGSHKVSPNDMAIKRFAKSWDKQCNVIEGIRFFGLLEDMVIGFLDLGVGVVGNRRVVLMVAVSSMGKTSVSEEIWKKDENERGVGSEGDSYDDDDDSPDEVEVVADDE</sequence>
<dbReference type="EMBL" id="CM042056">
    <property type="protein sequence ID" value="KAI3697413.1"/>
    <property type="molecule type" value="Genomic_DNA"/>
</dbReference>
<keyword evidence="2" id="KW-1185">Reference proteome</keyword>
<evidence type="ECO:0000313" key="1">
    <source>
        <dbReference type="EMBL" id="KAI3697413.1"/>
    </source>
</evidence>
<reference evidence="2" key="1">
    <citation type="journal article" date="2022" name="Mol. Ecol. Resour.">
        <title>The genomes of chicory, endive, great burdock and yacon provide insights into Asteraceae palaeo-polyploidization history and plant inulin production.</title>
        <authorList>
            <person name="Fan W."/>
            <person name="Wang S."/>
            <person name="Wang H."/>
            <person name="Wang A."/>
            <person name="Jiang F."/>
            <person name="Liu H."/>
            <person name="Zhao H."/>
            <person name="Xu D."/>
            <person name="Zhang Y."/>
        </authorList>
    </citation>
    <scope>NUCLEOTIDE SEQUENCE [LARGE SCALE GENOMIC DNA]</scope>
    <source>
        <strain evidence="2">cv. Niubang</strain>
    </source>
</reference>
<evidence type="ECO:0000313" key="2">
    <source>
        <dbReference type="Proteomes" id="UP001055879"/>
    </source>
</evidence>
<reference evidence="1 2" key="2">
    <citation type="journal article" date="2022" name="Mol. Ecol. Resour.">
        <title>The genomes of chicory, endive, great burdock and yacon provide insights into Asteraceae paleo-polyploidization history and plant inulin production.</title>
        <authorList>
            <person name="Fan W."/>
            <person name="Wang S."/>
            <person name="Wang H."/>
            <person name="Wang A."/>
            <person name="Jiang F."/>
            <person name="Liu H."/>
            <person name="Zhao H."/>
            <person name="Xu D."/>
            <person name="Zhang Y."/>
        </authorList>
    </citation>
    <scope>NUCLEOTIDE SEQUENCE [LARGE SCALE GENOMIC DNA]</scope>
    <source>
        <strain evidence="2">cv. Niubang</strain>
    </source>
</reference>